<dbReference type="RefSeq" id="WP_054453406.1">
    <property type="nucleotide sequence ID" value="NZ_LHPH01000005.1"/>
</dbReference>
<feature type="chain" id="PRO_5005870780" description="DUF4124 domain-containing protein" evidence="3">
    <location>
        <begin position="24"/>
        <end position="200"/>
    </location>
</feature>
<feature type="domain" description="DUF4124" evidence="4">
    <location>
        <begin position="14"/>
        <end position="62"/>
    </location>
</feature>
<comment type="caution">
    <text evidence="5">The sequence shown here is derived from an EMBL/GenBank/DDBJ whole genome shotgun (WGS) entry which is preliminary data.</text>
</comment>
<evidence type="ECO:0000313" key="6">
    <source>
        <dbReference type="Proteomes" id="UP000037848"/>
    </source>
</evidence>
<dbReference type="InterPro" id="IPR025392">
    <property type="entry name" value="DUF4124"/>
</dbReference>
<dbReference type="STRING" id="187330.AMS58_03030"/>
<feature type="coiled-coil region" evidence="1">
    <location>
        <begin position="122"/>
        <end position="156"/>
    </location>
</feature>
<keyword evidence="3" id="KW-0732">Signal</keyword>
<name>A0A0N1EYY6_9GAMM</name>
<feature type="signal peptide" evidence="3">
    <location>
        <begin position="1"/>
        <end position="23"/>
    </location>
</feature>
<dbReference type="Pfam" id="PF13511">
    <property type="entry name" value="DUF4124"/>
    <property type="match status" value="1"/>
</dbReference>
<gene>
    <name evidence="5" type="ORF">ADS77_05990</name>
</gene>
<accession>A0A0N1EYY6</accession>
<dbReference type="OrthoDB" id="7068596at2"/>
<feature type="compositionally biased region" description="Basic and acidic residues" evidence="2">
    <location>
        <begin position="63"/>
        <end position="73"/>
    </location>
</feature>
<evidence type="ECO:0000256" key="2">
    <source>
        <dbReference type="SAM" id="MobiDB-lite"/>
    </source>
</evidence>
<proteinExistence type="predicted"/>
<keyword evidence="1" id="KW-0175">Coiled coil</keyword>
<keyword evidence="6" id="KW-1185">Reference proteome</keyword>
<evidence type="ECO:0000256" key="3">
    <source>
        <dbReference type="SAM" id="SignalP"/>
    </source>
</evidence>
<organism evidence="5 6">
    <name type="scientific">Pseudoalteromonas porphyrae</name>
    <dbReference type="NCBI Taxonomy" id="187330"/>
    <lineage>
        <taxon>Bacteria</taxon>
        <taxon>Pseudomonadati</taxon>
        <taxon>Pseudomonadota</taxon>
        <taxon>Gammaproteobacteria</taxon>
        <taxon>Alteromonadales</taxon>
        <taxon>Pseudoalteromonadaceae</taxon>
        <taxon>Pseudoalteromonas</taxon>
    </lineage>
</organism>
<evidence type="ECO:0000259" key="4">
    <source>
        <dbReference type="Pfam" id="PF13511"/>
    </source>
</evidence>
<feature type="region of interest" description="Disordered" evidence="2">
    <location>
        <begin position="42"/>
        <end position="85"/>
    </location>
</feature>
<reference evidence="5 6" key="1">
    <citation type="submission" date="2015-08" db="EMBL/GenBank/DDBJ databases">
        <title>Draft Genome Sequence of Pseudoalteromonas porphyrae UCD-SED14.</title>
        <authorList>
            <person name="Coil D.A."/>
            <person name="Jospin G."/>
            <person name="Lee R.D."/>
            <person name="Eisen J.A."/>
        </authorList>
    </citation>
    <scope>NUCLEOTIDE SEQUENCE [LARGE SCALE GENOMIC DNA]</scope>
    <source>
        <strain evidence="5 6">UCD-SED14</strain>
    </source>
</reference>
<sequence length="200" mass="22759">MRNNLIKFKLLIGAVLFSVSVCAQQVYSWVDKNGVRHFSDVPTSQSAEVVEGIESTPTPKAKNKNENQSHGSEEEHEEYTPGAEVPIKGSGTILSCNKSISYHGNYYQGSSSYTMNKQYTTKKNAMNVLKTHENSKDRLKKENERLNAHLEKQQAHYNKNKSNSIKYAIENTMDQIAENNCEIQVHLRYMELTQEKINSL</sequence>
<protein>
    <recommendedName>
        <fullName evidence="4">DUF4124 domain-containing protein</fullName>
    </recommendedName>
</protein>
<evidence type="ECO:0000313" key="5">
    <source>
        <dbReference type="EMBL" id="KPH64236.1"/>
    </source>
</evidence>
<evidence type="ECO:0000256" key="1">
    <source>
        <dbReference type="SAM" id="Coils"/>
    </source>
</evidence>
<dbReference type="PATRIC" id="fig|187330.3.peg.3177"/>
<dbReference type="Proteomes" id="UP000037848">
    <property type="component" value="Unassembled WGS sequence"/>
</dbReference>
<dbReference type="AlphaFoldDB" id="A0A0N1EYY6"/>
<dbReference type="EMBL" id="LHPH01000005">
    <property type="protein sequence ID" value="KPH64236.1"/>
    <property type="molecule type" value="Genomic_DNA"/>
</dbReference>